<organism evidence="5 6">
    <name type="scientific">Paralvinella palmiformis</name>
    <dbReference type="NCBI Taxonomy" id="53620"/>
    <lineage>
        <taxon>Eukaryota</taxon>
        <taxon>Metazoa</taxon>
        <taxon>Spiralia</taxon>
        <taxon>Lophotrochozoa</taxon>
        <taxon>Annelida</taxon>
        <taxon>Polychaeta</taxon>
        <taxon>Sedentaria</taxon>
        <taxon>Canalipalpata</taxon>
        <taxon>Terebellida</taxon>
        <taxon>Terebelliformia</taxon>
        <taxon>Alvinellidae</taxon>
        <taxon>Paralvinella</taxon>
    </lineage>
</organism>
<dbReference type="CDD" id="cd20801">
    <property type="entry name" value="C1_DGKepsilon_typeIII_rpt1"/>
    <property type="match status" value="1"/>
</dbReference>
<evidence type="ECO:0000313" key="6">
    <source>
        <dbReference type="Proteomes" id="UP001208570"/>
    </source>
</evidence>
<dbReference type="PANTHER" id="PTHR11255:SF118">
    <property type="entry name" value="DIACYLGLYCEROL KINASE EPSILON"/>
    <property type="match status" value="1"/>
</dbReference>
<evidence type="ECO:0000256" key="2">
    <source>
        <dbReference type="ARBA" id="ARBA00022833"/>
    </source>
</evidence>
<dbReference type="SUPFAM" id="SSF57889">
    <property type="entry name" value="Cysteine-rich domain"/>
    <property type="match status" value="1"/>
</dbReference>
<comment type="caution">
    <text evidence="5">The sequence shown here is derived from an EMBL/GenBank/DDBJ whole genome shotgun (WGS) entry which is preliminary data.</text>
</comment>
<evidence type="ECO:0000256" key="3">
    <source>
        <dbReference type="SAM" id="Phobius"/>
    </source>
</evidence>
<dbReference type="GO" id="GO:0046872">
    <property type="term" value="F:metal ion binding"/>
    <property type="evidence" value="ECO:0007669"/>
    <property type="project" value="UniProtKB-KW"/>
</dbReference>
<dbReference type="PANTHER" id="PTHR11255">
    <property type="entry name" value="DIACYLGLYCEROL KINASE"/>
    <property type="match status" value="1"/>
</dbReference>
<evidence type="ECO:0000256" key="1">
    <source>
        <dbReference type="ARBA" id="ARBA00022723"/>
    </source>
</evidence>
<feature type="domain" description="Phorbol-ester/DAG-type" evidence="4">
    <location>
        <begin position="101"/>
        <end position="152"/>
    </location>
</feature>
<accession>A0AAD9JNC2</accession>
<keyword evidence="1" id="KW-0479">Metal-binding</keyword>
<dbReference type="GO" id="GO:0016020">
    <property type="term" value="C:membrane"/>
    <property type="evidence" value="ECO:0007669"/>
    <property type="project" value="TreeGrafter"/>
</dbReference>
<dbReference type="EMBL" id="JAODUP010000217">
    <property type="protein sequence ID" value="KAK2156286.1"/>
    <property type="molecule type" value="Genomic_DNA"/>
</dbReference>
<name>A0AAD9JNC2_9ANNE</name>
<evidence type="ECO:0000259" key="4">
    <source>
        <dbReference type="PROSITE" id="PS50081"/>
    </source>
</evidence>
<dbReference type="GO" id="GO:0007165">
    <property type="term" value="P:signal transduction"/>
    <property type="evidence" value="ECO:0007669"/>
    <property type="project" value="InterPro"/>
</dbReference>
<evidence type="ECO:0000313" key="5">
    <source>
        <dbReference type="EMBL" id="KAK2156286.1"/>
    </source>
</evidence>
<sequence>MMFFYVTAVGVVFVFTVFITRLCRKLRQRHYEIPARDVSKGHRWCMTDIFPQPTYCAISENHILHGAMCDYCGICVEDRYIRQADQKFRCKDLASKCEYQKHHWIHGNLPLSSQCVICGDDCGNLPQLCDYWCVWCNRAVHEKCCNQLPDACDLGKYRQYIIPPNCVRLKLVGIKGRRHFIVESVKEPGMVNWNPLIVIANRKSGNGDGEVMLQVV</sequence>
<dbReference type="PROSITE" id="PS00479">
    <property type="entry name" value="ZF_DAG_PE_1"/>
    <property type="match status" value="1"/>
</dbReference>
<dbReference type="InterPro" id="IPR037607">
    <property type="entry name" value="DGK"/>
</dbReference>
<dbReference type="Gene3D" id="3.30.60.20">
    <property type="match status" value="1"/>
</dbReference>
<dbReference type="SMART" id="SM00109">
    <property type="entry name" value="C1"/>
    <property type="match status" value="2"/>
</dbReference>
<dbReference type="Pfam" id="PF00130">
    <property type="entry name" value="C1_1"/>
    <property type="match status" value="1"/>
</dbReference>
<dbReference type="Proteomes" id="UP001208570">
    <property type="component" value="Unassembled WGS sequence"/>
</dbReference>
<reference evidence="5" key="1">
    <citation type="journal article" date="2023" name="Mol. Biol. Evol.">
        <title>Third-Generation Sequencing Reveals the Adaptive Role of the Epigenome in Three Deep-Sea Polychaetes.</title>
        <authorList>
            <person name="Perez M."/>
            <person name="Aroh O."/>
            <person name="Sun Y."/>
            <person name="Lan Y."/>
            <person name="Juniper S.K."/>
            <person name="Young C.R."/>
            <person name="Angers B."/>
            <person name="Qian P.Y."/>
        </authorList>
    </citation>
    <scope>NUCLEOTIDE SEQUENCE</scope>
    <source>
        <strain evidence="5">P08H-3</strain>
    </source>
</reference>
<keyword evidence="2" id="KW-0862">Zinc</keyword>
<protein>
    <recommendedName>
        <fullName evidence="4">Phorbol-ester/DAG-type domain-containing protein</fullName>
    </recommendedName>
</protein>
<dbReference type="AlphaFoldDB" id="A0AAD9JNC2"/>
<feature type="transmembrane region" description="Helical" evidence="3">
    <location>
        <begin position="6"/>
        <end position="23"/>
    </location>
</feature>
<dbReference type="InterPro" id="IPR046349">
    <property type="entry name" value="C1-like_sf"/>
</dbReference>
<gene>
    <name evidence="5" type="ORF">LSH36_217g05096</name>
</gene>
<keyword evidence="3" id="KW-1133">Transmembrane helix</keyword>
<keyword evidence="3" id="KW-0472">Membrane</keyword>
<dbReference type="PROSITE" id="PS50081">
    <property type="entry name" value="ZF_DAG_PE_2"/>
    <property type="match status" value="1"/>
</dbReference>
<dbReference type="InterPro" id="IPR002219">
    <property type="entry name" value="PKC_DAG/PE"/>
</dbReference>
<keyword evidence="6" id="KW-1185">Reference proteome</keyword>
<keyword evidence="3" id="KW-0812">Transmembrane</keyword>
<proteinExistence type="predicted"/>
<dbReference type="GO" id="GO:0004143">
    <property type="term" value="F:ATP-dependent diacylglycerol kinase activity"/>
    <property type="evidence" value="ECO:0007669"/>
    <property type="project" value="InterPro"/>
</dbReference>